<dbReference type="KEGG" id="kan:IMCC3317_08190"/>
<accession>A0A7L4ZFM4</accession>
<reference evidence="1 2" key="1">
    <citation type="journal article" date="2013" name="Int. J. Syst. Evol. Microbiol.">
        <title>Kordia antarctica sp. nov., isolated from Antarctic seawater.</title>
        <authorList>
            <person name="Baek K."/>
            <person name="Choi A."/>
            <person name="Kang I."/>
            <person name="Lee K."/>
            <person name="Cho J.C."/>
        </authorList>
    </citation>
    <scope>NUCLEOTIDE SEQUENCE [LARGE SCALE GENOMIC DNA]</scope>
    <source>
        <strain evidence="1 2">IMCC3317</strain>
    </source>
</reference>
<proteinExistence type="predicted"/>
<dbReference type="Proteomes" id="UP000464657">
    <property type="component" value="Chromosome"/>
</dbReference>
<gene>
    <name evidence="1" type="ORF">IMCC3317_08190</name>
</gene>
<dbReference type="EMBL" id="CP019288">
    <property type="protein sequence ID" value="QHI35473.1"/>
    <property type="molecule type" value="Genomic_DNA"/>
</dbReference>
<evidence type="ECO:0000313" key="1">
    <source>
        <dbReference type="EMBL" id="QHI35473.1"/>
    </source>
</evidence>
<dbReference type="AlphaFoldDB" id="A0A7L4ZFM4"/>
<keyword evidence="2" id="KW-1185">Reference proteome</keyword>
<sequence>MEKTKTQERLETLTTLNSHIIHFDTNIARNKGEEANILHIYTTTWLEIPNVKFKKFNLSNFSFSEPGSEIGFLVLNLIFESKENLMTENIETIERYPINKFLKITKDNYPDFKFNASTFDILVINTSIVSNEIPIDDPTGTKRTVITYEDTDIIDETIL</sequence>
<name>A0A7L4ZFM4_9FLAO</name>
<evidence type="ECO:0000313" key="2">
    <source>
        <dbReference type="Proteomes" id="UP000464657"/>
    </source>
</evidence>
<organism evidence="1 2">
    <name type="scientific">Kordia antarctica</name>
    <dbReference type="NCBI Taxonomy" id="1218801"/>
    <lineage>
        <taxon>Bacteria</taxon>
        <taxon>Pseudomonadati</taxon>
        <taxon>Bacteroidota</taxon>
        <taxon>Flavobacteriia</taxon>
        <taxon>Flavobacteriales</taxon>
        <taxon>Flavobacteriaceae</taxon>
        <taxon>Kordia</taxon>
    </lineage>
</organism>
<dbReference type="RefSeq" id="WP_160128213.1">
    <property type="nucleotide sequence ID" value="NZ_CP019288.1"/>
</dbReference>
<protein>
    <submittedName>
        <fullName evidence="1">Uncharacterized protein</fullName>
    </submittedName>
</protein>